<dbReference type="SUPFAM" id="SSF53474">
    <property type="entry name" value="alpha/beta-Hydrolases"/>
    <property type="match status" value="1"/>
</dbReference>
<comment type="catalytic activity">
    <reaction evidence="1">
        <text>Release of an N-terminal dipeptide, Xaa-Yaa-|-Zaa-, from a polypeptide, preferentially when Yaa is Pro, provided Zaa is neither Pro nor hydroxyproline.</text>
        <dbReference type="EC" id="3.4.14.5"/>
    </reaction>
</comment>
<dbReference type="Gene3D" id="2.140.10.30">
    <property type="entry name" value="Dipeptidylpeptidase IV, N-terminal domain"/>
    <property type="match status" value="1"/>
</dbReference>
<dbReference type="GO" id="GO:0006508">
    <property type="term" value="P:proteolysis"/>
    <property type="evidence" value="ECO:0007669"/>
    <property type="project" value="UniProtKB-KW"/>
</dbReference>
<evidence type="ECO:0000256" key="11">
    <source>
        <dbReference type="ARBA" id="ARBA00022670"/>
    </source>
</evidence>
<dbReference type="GO" id="GO:0008236">
    <property type="term" value="F:serine-type peptidase activity"/>
    <property type="evidence" value="ECO:0007669"/>
    <property type="project" value="UniProtKB-KW"/>
</dbReference>
<dbReference type="GO" id="GO:0005576">
    <property type="term" value="C:extracellular region"/>
    <property type="evidence" value="ECO:0007669"/>
    <property type="project" value="UniProtKB-SubCell"/>
</dbReference>
<dbReference type="PANTHER" id="PTHR11731:SF162">
    <property type="entry name" value="DIPEPTIDYL PEPTIDASE 4-RELATED"/>
    <property type="match status" value="1"/>
</dbReference>
<dbReference type="GO" id="GO:0005774">
    <property type="term" value="C:vacuolar membrane"/>
    <property type="evidence" value="ECO:0007669"/>
    <property type="project" value="UniProtKB-SubCell"/>
</dbReference>
<keyword evidence="10" id="KW-0926">Vacuole</keyword>
<keyword evidence="11" id="KW-0645">Protease</keyword>
<name>A0AAN6USK3_9PEZI</name>
<gene>
    <name evidence="20" type="ORF">BT67DRAFT_372326</name>
</gene>
<comment type="caution">
    <text evidence="20">The sequence shown here is derived from an EMBL/GenBank/DDBJ whole genome shotgun (WGS) entry which is preliminary data.</text>
</comment>
<evidence type="ECO:0000256" key="2">
    <source>
        <dbReference type="ARBA" id="ARBA00002218"/>
    </source>
</evidence>
<comment type="function">
    <text evidence="2">Type IV dipeptidyl-peptidase which removes N-terminal dipeptides sequentially from polypeptides having unsubstituted N-termini provided that the penultimate residue is proline.</text>
</comment>
<evidence type="ECO:0000256" key="12">
    <source>
        <dbReference type="ARBA" id="ARBA00022729"/>
    </source>
</evidence>
<reference evidence="20" key="1">
    <citation type="journal article" date="2023" name="Mol. Phylogenet. Evol.">
        <title>Genome-scale phylogeny and comparative genomics of the fungal order Sordariales.</title>
        <authorList>
            <person name="Hensen N."/>
            <person name="Bonometti L."/>
            <person name="Westerberg I."/>
            <person name="Brannstrom I.O."/>
            <person name="Guillou S."/>
            <person name="Cros-Aarteil S."/>
            <person name="Calhoun S."/>
            <person name="Haridas S."/>
            <person name="Kuo A."/>
            <person name="Mondo S."/>
            <person name="Pangilinan J."/>
            <person name="Riley R."/>
            <person name="LaButti K."/>
            <person name="Andreopoulos B."/>
            <person name="Lipzen A."/>
            <person name="Chen C."/>
            <person name="Yan M."/>
            <person name="Daum C."/>
            <person name="Ng V."/>
            <person name="Clum A."/>
            <person name="Steindorff A."/>
            <person name="Ohm R.A."/>
            <person name="Martin F."/>
            <person name="Silar P."/>
            <person name="Natvig D.O."/>
            <person name="Lalanne C."/>
            <person name="Gautier V."/>
            <person name="Ament-Velasquez S.L."/>
            <person name="Kruys A."/>
            <person name="Hutchinson M.I."/>
            <person name="Powell A.J."/>
            <person name="Barry K."/>
            <person name="Miller A.N."/>
            <person name="Grigoriev I.V."/>
            <person name="Debuchy R."/>
            <person name="Gladieux P."/>
            <person name="Hiltunen Thoren M."/>
            <person name="Johannesson H."/>
        </authorList>
    </citation>
    <scope>NUCLEOTIDE SEQUENCE</scope>
    <source>
        <strain evidence="20">CBS 123565</strain>
    </source>
</reference>
<dbReference type="FunFam" id="3.40.50.1820:FF:000003">
    <property type="entry name" value="Dipeptidyl peptidase 4"/>
    <property type="match status" value="1"/>
</dbReference>
<dbReference type="GO" id="GO:0004177">
    <property type="term" value="F:aminopeptidase activity"/>
    <property type="evidence" value="ECO:0007669"/>
    <property type="project" value="UniProtKB-KW"/>
</dbReference>
<feature type="chain" id="PRO_5042974301" description="Probable dipeptidyl-aminopeptidase B" evidence="17">
    <location>
        <begin position="18"/>
        <end position="789"/>
    </location>
</feature>
<keyword evidence="15" id="KW-0325">Glycoprotein</keyword>
<sequence length="789" mass="87639">MRRLLSFCIAAAALATAIEPSRFPHQPLGNGTKLLTYNVTTGSPGELSSSTTSVTWVQSDNDGDFITQGEDGAVVFENIVSGNKTTFLSADKVPKDYSDYWISFDRSKVLWAVNHTKQYRHSYFADYLIQDVANGEIQPLASDSKGDIQFASWSPTSSAEIAFVRGNNLFIWNSGKVSQITNNGGPDMFNAVPDWVYEEEILGSNAALWYSPDGEYIAFLSFNETGVETFTIPYYMDNQKTAPSYPRELELRYPKVGTKNPTVAFNLVDTKQSGLSTVLVSAWPADDLIIGEVAWVTDGHDKVIYRAFNRVQDHEKLVVVDARTKASTVIRERDGSDGWLDNNLAISYIGDIKKKKGIGRGKDKPGKDKNRYYLDLSDESGWNHLYLFSIDGRSKIALTSGKWEVASVLKIDTARGIIYYTSTENHSTERHIYSVSYITKKRTALVNPDVPAVWSASFSNAGGYYILRYAGPDVPYQELYSAASPRQPIRTINPNTKLLAALQQYRLPNITYLELAHPSGVSLNAMLRLPAAFDPSKKYPVLLLPYGGPGAQEVTKAMQGLGWQAYIASDPELEYITLTVDNRGTGFQGRAFRAAVAGRLGALEAQDQVWAAKELARQNRWVDAERIGIWGWSYGGYLTAKVVEVGDPIIAFGFATAPVSDWRFYDSMYTERYMKTPALNAEGYAMSAVRDVEGFRALRGGFLVQHGTGDDNVHFQNGAALGDLLMGGGVTPEKLEVTWFTDSDHSIRYNGQKAFVYKQLSKKLFEEKNRGAKGGHQWSRRDRGTAWKG</sequence>
<reference evidence="20" key="2">
    <citation type="submission" date="2023-05" db="EMBL/GenBank/DDBJ databases">
        <authorList>
            <consortium name="Lawrence Berkeley National Laboratory"/>
            <person name="Steindorff A."/>
            <person name="Hensen N."/>
            <person name="Bonometti L."/>
            <person name="Westerberg I."/>
            <person name="Brannstrom I.O."/>
            <person name="Guillou S."/>
            <person name="Cros-Aarteil S."/>
            <person name="Calhoun S."/>
            <person name="Haridas S."/>
            <person name="Kuo A."/>
            <person name="Mondo S."/>
            <person name="Pangilinan J."/>
            <person name="Riley R."/>
            <person name="Labutti K."/>
            <person name="Andreopoulos B."/>
            <person name="Lipzen A."/>
            <person name="Chen C."/>
            <person name="Yanf M."/>
            <person name="Daum C."/>
            <person name="Ng V."/>
            <person name="Clum A."/>
            <person name="Ohm R."/>
            <person name="Martin F."/>
            <person name="Silar P."/>
            <person name="Natvig D."/>
            <person name="Lalanne C."/>
            <person name="Gautier V."/>
            <person name="Ament-Velasquez S.L."/>
            <person name="Kruys A."/>
            <person name="Hutchinson M.I."/>
            <person name="Powell A.J."/>
            <person name="Barry K."/>
            <person name="Miller A.N."/>
            <person name="Grigoriev I.V."/>
            <person name="Debuchy R."/>
            <person name="Gladieux P."/>
            <person name="Thoren M.H."/>
            <person name="Johannesson H."/>
        </authorList>
    </citation>
    <scope>NUCLEOTIDE SEQUENCE</scope>
    <source>
        <strain evidence="20">CBS 123565</strain>
    </source>
</reference>
<dbReference type="InterPro" id="IPR001375">
    <property type="entry name" value="Peptidase_S9_cat"/>
</dbReference>
<dbReference type="SUPFAM" id="SSF82171">
    <property type="entry name" value="DPP6 N-terminal domain-like"/>
    <property type="match status" value="1"/>
</dbReference>
<evidence type="ECO:0000256" key="9">
    <source>
        <dbReference type="ARBA" id="ARBA00022525"/>
    </source>
</evidence>
<keyword evidence="13" id="KW-0378">Hydrolase</keyword>
<evidence type="ECO:0000256" key="3">
    <source>
        <dbReference type="ARBA" id="ARBA00004576"/>
    </source>
</evidence>
<comment type="similarity">
    <text evidence="5">Belongs to the peptidase S9B family.</text>
</comment>
<dbReference type="PANTHER" id="PTHR11731">
    <property type="entry name" value="PROTEASE FAMILY S9B,C DIPEPTIDYL-PEPTIDASE IV-RELATED"/>
    <property type="match status" value="1"/>
</dbReference>
<keyword evidence="9" id="KW-0964">Secreted</keyword>
<feature type="signal peptide" evidence="17">
    <location>
        <begin position="1"/>
        <end position="17"/>
    </location>
</feature>
<evidence type="ECO:0000256" key="14">
    <source>
        <dbReference type="ARBA" id="ARBA00022825"/>
    </source>
</evidence>
<dbReference type="InterPro" id="IPR029058">
    <property type="entry name" value="AB_hydrolase_fold"/>
</dbReference>
<protein>
    <recommendedName>
        <fullName evidence="7">Probable dipeptidyl-aminopeptidase B</fullName>
        <ecNumber evidence="6">3.4.14.5</ecNumber>
    </recommendedName>
    <alternativeName>
        <fullName evidence="16">Dipeptidyl peptidase IV</fullName>
    </alternativeName>
</protein>
<dbReference type="EMBL" id="MU853402">
    <property type="protein sequence ID" value="KAK4137116.1"/>
    <property type="molecule type" value="Genomic_DNA"/>
</dbReference>
<dbReference type="InterPro" id="IPR002469">
    <property type="entry name" value="Peptidase_S9B_N"/>
</dbReference>
<evidence type="ECO:0000259" key="18">
    <source>
        <dbReference type="Pfam" id="PF00326"/>
    </source>
</evidence>
<dbReference type="Pfam" id="PF00930">
    <property type="entry name" value="DPPIV_N"/>
    <property type="match status" value="1"/>
</dbReference>
<evidence type="ECO:0000256" key="4">
    <source>
        <dbReference type="ARBA" id="ARBA00004613"/>
    </source>
</evidence>
<evidence type="ECO:0000256" key="8">
    <source>
        <dbReference type="ARBA" id="ARBA00022438"/>
    </source>
</evidence>
<dbReference type="Pfam" id="PF00326">
    <property type="entry name" value="Peptidase_S9"/>
    <property type="match status" value="1"/>
</dbReference>
<evidence type="ECO:0000313" key="21">
    <source>
        <dbReference type="Proteomes" id="UP001304895"/>
    </source>
</evidence>
<evidence type="ECO:0000313" key="20">
    <source>
        <dbReference type="EMBL" id="KAK4137116.1"/>
    </source>
</evidence>
<evidence type="ECO:0000256" key="1">
    <source>
        <dbReference type="ARBA" id="ARBA00001257"/>
    </source>
</evidence>
<evidence type="ECO:0000256" key="10">
    <source>
        <dbReference type="ARBA" id="ARBA00022554"/>
    </source>
</evidence>
<dbReference type="InterPro" id="IPR050278">
    <property type="entry name" value="Serine_Prot_S9B/DPPIV"/>
</dbReference>
<feature type="domain" description="Peptidase S9 prolyl oligopeptidase catalytic" evidence="18">
    <location>
        <begin position="572"/>
        <end position="759"/>
    </location>
</feature>
<evidence type="ECO:0000256" key="6">
    <source>
        <dbReference type="ARBA" id="ARBA00012062"/>
    </source>
</evidence>
<dbReference type="Proteomes" id="UP001304895">
    <property type="component" value="Unassembled WGS sequence"/>
</dbReference>
<keyword evidence="12 17" id="KW-0732">Signal</keyword>
<organism evidence="20 21">
    <name type="scientific">Trichocladium antarcticum</name>
    <dbReference type="NCBI Taxonomy" id="1450529"/>
    <lineage>
        <taxon>Eukaryota</taxon>
        <taxon>Fungi</taxon>
        <taxon>Dikarya</taxon>
        <taxon>Ascomycota</taxon>
        <taxon>Pezizomycotina</taxon>
        <taxon>Sordariomycetes</taxon>
        <taxon>Sordariomycetidae</taxon>
        <taxon>Sordariales</taxon>
        <taxon>Chaetomiaceae</taxon>
        <taxon>Trichocladium</taxon>
    </lineage>
</organism>
<keyword evidence="21" id="KW-1185">Reference proteome</keyword>
<dbReference type="Gene3D" id="3.40.50.1820">
    <property type="entry name" value="alpha/beta hydrolase"/>
    <property type="match status" value="1"/>
</dbReference>
<evidence type="ECO:0000256" key="17">
    <source>
        <dbReference type="SAM" id="SignalP"/>
    </source>
</evidence>
<evidence type="ECO:0000256" key="15">
    <source>
        <dbReference type="ARBA" id="ARBA00023180"/>
    </source>
</evidence>
<evidence type="ECO:0000256" key="13">
    <source>
        <dbReference type="ARBA" id="ARBA00022801"/>
    </source>
</evidence>
<dbReference type="GO" id="GO:0005886">
    <property type="term" value="C:plasma membrane"/>
    <property type="evidence" value="ECO:0007669"/>
    <property type="project" value="TreeGrafter"/>
</dbReference>
<keyword evidence="14" id="KW-0720">Serine protease</keyword>
<comment type="subcellular location">
    <subcellularLocation>
        <location evidence="4">Secreted</location>
    </subcellularLocation>
    <subcellularLocation>
        <location evidence="3">Vacuole membrane</location>
        <topology evidence="3">Single-pass type II membrane protein</topology>
    </subcellularLocation>
</comment>
<evidence type="ECO:0000259" key="19">
    <source>
        <dbReference type="Pfam" id="PF00930"/>
    </source>
</evidence>
<evidence type="ECO:0000256" key="5">
    <source>
        <dbReference type="ARBA" id="ARBA00006150"/>
    </source>
</evidence>
<proteinExistence type="inferred from homology"/>
<dbReference type="AlphaFoldDB" id="A0AAN6USK3"/>
<evidence type="ECO:0000256" key="16">
    <source>
        <dbReference type="ARBA" id="ARBA00030567"/>
    </source>
</evidence>
<accession>A0AAN6USK3</accession>
<dbReference type="EC" id="3.4.14.5" evidence="6"/>
<dbReference type="GO" id="GO:0008239">
    <property type="term" value="F:dipeptidyl-peptidase activity"/>
    <property type="evidence" value="ECO:0007669"/>
    <property type="project" value="UniProtKB-EC"/>
</dbReference>
<evidence type="ECO:0000256" key="7">
    <source>
        <dbReference type="ARBA" id="ARBA00014118"/>
    </source>
</evidence>
<keyword evidence="8" id="KW-0031">Aminopeptidase</keyword>
<feature type="domain" description="Dipeptidylpeptidase IV N-terminal" evidence="19">
    <location>
        <begin position="103"/>
        <end position="476"/>
    </location>
</feature>